<accession>A0A226WTG6</accession>
<name>A0A226WTG6_CABSO</name>
<evidence type="ECO:0008006" key="4">
    <source>
        <dbReference type="Google" id="ProtNLM"/>
    </source>
</evidence>
<evidence type="ECO:0000313" key="2">
    <source>
        <dbReference type="EMBL" id="OXC74403.1"/>
    </source>
</evidence>
<dbReference type="InterPro" id="IPR021327">
    <property type="entry name" value="DUF2934"/>
</dbReference>
<dbReference type="Pfam" id="PF11154">
    <property type="entry name" value="DUF2934"/>
    <property type="match status" value="1"/>
</dbReference>
<dbReference type="AlphaFoldDB" id="A0A226WTG6"/>
<sequence length="73" mass="8003">MSEEQIRTLAFHLWEQDGSPDGRADEYWGKARQQLGLGDAAHDERPADATGTETETAGFGEEPEATSDRPLAE</sequence>
<proteinExistence type="predicted"/>
<evidence type="ECO:0000313" key="3">
    <source>
        <dbReference type="Proteomes" id="UP000214720"/>
    </source>
</evidence>
<reference evidence="3" key="1">
    <citation type="submission" date="2017-01" db="EMBL/GenBank/DDBJ databases">
        <title>Genome Analysis of Deinococcus marmoris KOPRI26562.</title>
        <authorList>
            <person name="Kim J.H."/>
            <person name="Oh H.-M."/>
        </authorList>
    </citation>
    <scope>NUCLEOTIDE SEQUENCE [LARGE SCALE GENOMIC DNA]</scope>
    <source>
        <strain evidence="3">PAMC 26633</strain>
    </source>
</reference>
<comment type="caution">
    <text evidence="2">The sequence shown here is derived from an EMBL/GenBank/DDBJ whole genome shotgun (WGS) entry which is preliminary data.</text>
</comment>
<gene>
    <name evidence="2" type="ORF">BSU04_32080</name>
</gene>
<feature type="compositionally biased region" description="Low complexity" evidence="1">
    <location>
        <begin position="49"/>
        <end position="60"/>
    </location>
</feature>
<evidence type="ECO:0000256" key="1">
    <source>
        <dbReference type="SAM" id="MobiDB-lite"/>
    </source>
</evidence>
<feature type="region of interest" description="Disordered" evidence="1">
    <location>
        <begin position="35"/>
        <end position="73"/>
    </location>
</feature>
<protein>
    <recommendedName>
        <fullName evidence="4">DUF2934 domain-containing protein</fullName>
    </recommendedName>
</protein>
<dbReference type="Proteomes" id="UP000214720">
    <property type="component" value="Unassembled WGS sequence"/>
</dbReference>
<organism evidence="2 3">
    <name type="scientific">Caballeronia sordidicola</name>
    <name type="common">Burkholderia sordidicola</name>
    <dbReference type="NCBI Taxonomy" id="196367"/>
    <lineage>
        <taxon>Bacteria</taxon>
        <taxon>Pseudomonadati</taxon>
        <taxon>Pseudomonadota</taxon>
        <taxon>Betaproteobacteria</taxon>
        <taxon>Burkholderiales</taxon>
        <taxon>Burkholderiaceae</taxon>
        <taxon>Caballeronia</taxon>
    </lineage>
</organism>
<dbReference type="EMBL" id="MTHB01000217">
    <property type="protein sequence ID" value="OXC74403.1"/>
    <property type="molecule type" value="Genomic_DNA"/>
</dbReference>